<keyword evidence="16" id="KW-1185">Reference proteome</keyword>
<evidence type="ECO:0000256" key="3">
    <source>
        <dbReference type="ARBA" id="ARBA00009400"/>
    </source>
</evidence>
<name>A0A9E2S9C3_9BACT</name>
<evidence type="ECO:0000256" key="5">
    <source>
        <dbReference type="ARBA" id="ARBA00011944"/>
    </source>
</evidence>
<dbReference type="Pfam" id="PF02749">
    <property type="entry name" value="QRPTase_N"/>
    <property type="match status" value="1"/>
</dbReference>
<proteinExistence type="inferred from homology"/>
<dbReference type="NCBIfam" id="TIGR00078">
    <property type="entry name" value="nadC"/>
    <property type="match status" value="1"/>
</dbReference>
<dbReference type="Pfam" id="PF01729">
    <property type="entry name" value="QRPTase_C"/>
    <property type="match status" value="1"/>
</dbReference>
<keyword evidence="7 12" id="KW-0328">Glycosyltransferase</keyword>
<dbReference type="InterPro" id="IPR002638">
    <property type="entry name" value="Quinolinate_PRibosylTrfase_C"/>
</dbReference>
<gene>
    <name evidence="15" type="primary">nadC</name>
    <name evidence="15" type="ORF">KTO63_12485</name>
</gene>
<evidence type="ECO:0000256" key="1">
    <source>
        <dbReference type="ARBA" id="ARBA00003237"/>
    </source>
</evidence>
<dbReference type="InterPro" id="IPR027277">
    <property type="entry name" value="NadC/ModD"/>
</dbReference>
<comment type="caution">
    <text evidence="15">The sequence shown here is derived from an EMBL/GenBank/DDBJ whole genome shotgun (WGS) entry which is preliminary data.</text>
</comment>
<keyword evidence="6" id="KW-0662">Pyridine nucleotide biosynthesis</keyword>
<dbReference type="PIRSF" id="PIRSF006250">
    <property type="entry name" value="NadC_ModD"/>
    <property type="match status" value="1"/>
</dbReference>
<evidence type="ECO:0000313" key="16">
    <source>
        <dbReference type="Proteomes" id="UP000812270"/>
    </source>
</evidence>
<accession>A0A9E2S9C3</accession>
<dbReference type="GO" id="GO:0005737">
    <property type="term" value="C:cytoplasm"/>
    <property type="evidence" value="ECO:0007669"/>
    <property type="project" value="TreeGrafter"/>
</dbReference>
<evidence type="ECO:0000256" key="4">
    <source>
        <dbReference type="ARBA" id="ARBA00011218"/>
    </source>
</evidence>
<evidence type="ECO:0000256" key="11">
    <source>
        <dbReference type="ARBA" id="ARBA00069173"/>
    </source>
</evidence>
<dbReference type="GO" id="GO:0004514">
    <property type="term" value="F:nicotinate-nucleotide diphosphorylase (carboxylating) activity"/>
    <property type="evidence" value="ECO:0007669"/>
    <property type="project" value="UniProtKB-EC"/>
</dbReference>
<protein>
    <recommendedName>
        <fullName evidence="11">Probable nicotinate-nucleotide pyrophosphorylase [carboxylating]</fullName>
        <ecNumber evidence="5">2.4.2.19</ecNumber>
    </recommendedName>
    <alternativeName>
        <fullName evidence="9">Quinolinate phosphoribosyltransferase [decarboxylating]</fullName>
    </alternativeName>
</protein>
<dbReference type="Proteomes" id="UP000812270">
    <property type="component" value="Unassembled WGS sequence"/>
</dbReference>
<evidence type="ECO:0000256" key="10">
    <source>
        <dbReference type="ARBA" id="ARBA00047445"/>
    </source>
</evidence>
<evidence type="ECO:0000256" key="7">
    <source>
        <dbReference type="ARBA" id="ARBA00022676"/>
    </source>
</evidence>
<comment type="similarity">
    <text evidence="3 12">Belongs to the NadC/ModD family.</text>
</comment>
<comment type="pathway">
    <text evidence="2">Cofactor biosynthesis; NAD(+) biosynthesis; nicotinate D-ribonucleotide from quinolinate: step 1/1.</text>
</comment>
<dbReference type="EC" id="2.4.2.19" evidence="5"/>
<comment type="catalytic activity">
    <reaction evidence="10">
        <text>nicotinate beta-D-ribonucleotide + CO2 + diphosphate = quinolinate + 5-phospho-alpha-D-ribose 1-diphosphate + 2 H(+)</text>
        <dbReference type="Rhea" id="RHEA:12733"/>
        <dbReference type="ChEBI" id="CHEBI:15378"/>
        <dbReference type="ChEBI" id="CHEBI:16526"/>
        <dbReference type="ChEBI" id="CHEBI:29959"/>
        <dbReference type="ChEBI" id="CHEBI:33019"/>
        <dbReference type="ChEBI" id="CHEBI:57502"/>
        <dbReference type="ChEBI" id="CHEBI:58017"/>
        <dbReference type="EC" id="2.4.2.19"/>
    </reaction>
</comment>
<evidence type="ECO:0000259" key="13">
    <source>
        <dbReference type="Pfam" id="PF01729"/>
    </source>
</evidence>
<evidence type="ECO:0000259" key="14">
    <source>
        <dbReference type="Pfam" id="PF02749"/>
    </source>
</evidence>
<comment type="function">
    <text evidence="1">Involved in the catabolism of quinolinic acid (QA).</text>
</comment>
<evidence type="ECO:0000256" key="6">
    <source>
        <dbReference type="ARBA" id="ARBA00022642"/>
    </source>
</evidence>
<dbReference type="InterPro" id="IPR004393">
    <property type="entry name" value="NadC"/>
</dbReference>
<dbReference type="PANTHER" id="PTHR32179">
    <property type="entry name" value="NICOTINATE-NUCLEOTIDE PYROPHOSPHORYLASE [CARBOXYLATING]"/>
    <property type="match status" value="1"/>
</dbReference>
<dbReference type="GO" id="GO:0009435">
    <property type="term" value="P:NAD+ biosynthetic process"/>
    <property type="evidence" value="ECO:0007669"/>
    <property type="project" value="InterPro"/>
</dbReference>
<evidence type="ECO:0000256" key="8">
    <source>
        <dbReference type="ARBA" id="ARBA00022679"/>
    </source>
</evidence>
<evidence type="ECO:0000256" key="2">
    <source>
        <dbReference type="ARBA" id="ARBA00004893"/>
    </source>
</evidence>
<dbReference type="CDD" id="cd01572">
    <property type="entry name" value="QPRTase"/>
    <property type="match status" value="1"/>
</dbReference>
<reference evidence="15" key="1">
    <citation type="submission" date="2021-06" db="EMBL/GenBank/DDBJ databases">
        <authorList>
            <person name="Huq M.A."/>
        </authorList>
    </citation>
    <scope>NUCLEOTIDE SEQUENCE</scope>
    <source>
        <strain evidence="15">MAH-26</strain>
    </source>
</reference>
<dbReference type="PANTHER" id="PTHR32179:SF3">
    <property type="entry name" value="NICOTINATE-NUCLEOTIDE PYROPHOSPHORYLASE [CARBOXYLATING]"/>
    <property type="match status" value="1"/>
</dbReference>
<dbReference type="AlphaFoldDB" id="A0A9E2S9C3"/>
<comment type="subunit">
    <text evidence="4">Hexamer formed by 3 homodimers.</text>
</comment>
<dbReference type="EMBL" id="JAHSPG010000008">
    <property type="protein sequence ID" value="MBV4357972.1"/>
    <property type="molecule type" value="Genomic_DNA"/>
</dbReference>
<feature type="domain" description="Quinolinate phosphoribosyl transferase N-terminal" evidence="14">
    <location>
        <begin position="24"/>
        <end position="109"/>
    </location>
</feature>
<dbReference type="FunFam" id="3.90.1170.20:FF:000001">
    <property type="entry name" value="Nicotinate-nucleotide diphosphorylase (Carboxylating)"/>
    <property type="match status" value="1"/>
</dbReference>
<dbReference type="GO" id="GO:0034213">
    <property type="term" value="P:quinolinate catabolic process"/>
    <property type="evidence" value="ECO:0007669"/>
    <property type="project" value="TreeGrafter"/>
</dbReference>
<evidence type="ECO:0000256" key="12">
    <source>
        <dbReference type="PIRNR" id="PIRNR006250"/>
    </source>
</evidence>
<dbReference type="InterPro" id="IPR022412">
    <property type="entry name" value="Quinolinate_PRibosylTrfase_N"/>
</dbReference>
<organism evidence="15 16">
    <name type="scientific">Pinibacter aurantiacus</name>
    <dbReference type="NCBI Taxonomy" id="2851599"/>
    <lineage>
        <taxon>Bacteria</taxon>
        <taxon>Pseudomonadati</taxon>
        <taxon>Bacteroidota</taxon>
        <taxon>Chitinophagia</taxon>
        <taxon>Chitinophagales</taxon>
        <taxon>Chitinophagaceae</taxon>
        <taxon>Pinibacter</taxon>
    </lineage>
</organism>
<keyword evidence="8 12" id="KW-0808">Transferase</keyword>
<evidence type="ECO:0000313" key="15">
    <source>
        <dbReference type="EMBL" id="MBV4357972.1"/>
    </source>
</evidence>
<sequence length="286" mass="31574">MLTTEQQLQHLIDEALKEDIGDGDHSTLSCIPANVKGHAVLKIKEDGILAGMKVAEAVFNHMQPGIEFTAFKKDGDAMTNGETAFEVEANVQTILQCERVVLNCMQRMSGIATLTHQYVEKLKGYKTKVLDTRKTTPNFRVLEKEAVAIGGGVNHRMGLYDMIMLKDNHIDYCGGLEKAIEKAHAYVQEKFPQLKIEVETRSLDDVKRVVAFAKGKVFRIMLDNFTPAQIVEAMKIIDGQFETEASGGINLDTITSYAETGVDYVSVGGLIHQARSLDLSLKAKLA</sequence>
<feature type="domain" description="Quinolinate phosphoribosyl transferase C-terminal" evidence="13">
    <location>
        <begin position="111"/>
        <end position="282"/>
    </location>
</feature>
<dbReference type="FunFam" id="3.20.20.70:FF:000030">
    <property type="entry name" value="Nicotinate-nucleotide pyrophosphorylase, carboxylating"/>
    <property type="match status" value="1"/>
</dbReference>
<evidence type="ECO:0000256" key="9">
    <source>
        <dbReference type="ARBA" id="ARBA00033102"/>
    </source>
</evidence>
<dbReference type="RefSeq" id="WP_217791623.1">
    <property type="nucleotide sequence ID" value="NZ_JAHSPG010000008.1"/>
</dbReference>